<dbReference type="InterPro" id="IPR003961">
    <property type="entry name" value="FN3_dom"/>
</dbReference>
<dbReference type="Proteomes" id="UP001154312">
    <property type="component" value="Unassembled WGS sequence"/>
</dbReference>
<dbReference type="InterPro" id="IPR013783">
    <property type="entry name" value="Ig-like_fold"/>
</dbReference>
<organism evidence="3 4">
    <name type="scientific">Pelotomaculum isophthalicicum JI</name>
    <dbReference type="NCBI Taxonomy" id="947010"/>
    <lineage>
        <taxon>Bacteria</taxon>
        <taxon>Bacillati</taxon>
        <taxon>Bacillota</taxon>
        <taxon>Clostridia</taxon>
        <taxon>Eubacteriales</taxon>
        <taxon>Desulfotomaculaceae</taxon>
        <taxon>Pelotomaculum</taxon>
    </lineage>
</organism>
<protein>
    <submittedName>
        <fullName evidence="3">Fibronectin type III domain-containing protein</fullName>
    </submittedName>
</protein>
<dbReference type="Pfam" id="PF00041">
    <property type="entry name" value="fn3"/>
    <property type="match status" value="1"/>
</dbReference>
<keyword evidence="4" id="KW-1185">Reference proteome</keyword>
<evidence type="ECO:0000256" key="1">
    <source>
        <dbReference type="ARBA" id="ARBA00022737"/>
    </source>
</evidence>
<dbReference type="RefSeq" id="WP_277445092.1">
    <property type="nucleotide sequence ID" value="NZ_JAKOAV010000035.1"/>
</dbReference>
<dbReference type="AlphaFoldDB" id="A0A9X4H480"/>
<dbReference type="PANTHER" id="PTHR13817">
    <property type="entry name" value="TITIN"/>
    <property type="match status" value="1"/>
</dbReference>
<evidence type="ECO:0000313" key="4">
    <source>
        <dbReference type="Proteomes" id="UP001154312"/>
    </source>
</evidence>
<dbReference type="InterPro" id="IPR036116">
    <property type="entry name" value="FN3_sf"/>
</dbReference>
<dbReference type="EMBL" id="JAKOAV010000035">
    <property type="protein sequence ID" value="MDF9409601.1"/>
    <property type="molecule type" value="Genomic_DNA"/>
</dbReference>
<dbReference type="InterPro" id="IPR050964">
    <property type="entry name" value="Striated_Muscle_Regulatory"/>
</dbReference>
<comment type="caution">
    <text evidence="3">The sequence shown here is derived from an EMBL/GenBank/DDBJ whole genome shotgun (WGS) entry which is preliminary data.</text>
</comment>
<name>A0A9X4H480_9FIRM</name>
<dbReference type="SUPFAM" id="SSF49265">
    <property type="entry name" value="Fibronectin type III"/>
    <property type="match status" value="2"/>
</dbReference>
<reference evidence="3" key="1">
    <citation type="submission" date="2022-02" db="EMBL/GenBank/DDBJ databases">
        <authorList>
            <person name="Leng L."/>
        </authorList>
    </citation>
    <scope>NUCLEOTIDE SEQUENCE</scope>
    <source>
        <strain evidence="3">JI</strain>
    </source>
</reference>
<evidence type="ECO:0000259" key="2">
    <source>
        <dbReference type="PROSITE" id="PS50853"/>
    </source>
</evidence>
<dbReference type="SMART" id="SM00060">
    <property type="entry name" value="FN3"/>
    <property type="match status" value="2"/>
</dbReference>
<dbReference type="PROSITE" id="PS50853">
    <property type="entry name" value="FN3"/>
    <property type="match status" value="2"/>
</dbReference>
<evidence type="ECO:0000313" key="3">
    <source>
        <dbReference type="EMBL" id="MDF9409601.1"/>
    </source>
</evidence>
<feature type="domain" description="Fibronectin type-III" evidence="2">
    <location>
        <begin position="23"/>
        <end position="108"/>
    </location>
</feature>
<dbReference type="CDD" id="cd00063">
    <property type="entry name" value="FN3"/>
    <property type="match status" value="2"/>
</dbReference>
<accession>A0A9X4H480</accession>
<keyword evidence="1" id="KW-0677">Repeat</keyword>
<dbReference type="Gene3D" id="2.60.40.10">
    <property type="entry name" value="Immunoglobulins"/>
    <property type="match status" value="2"/>
</dbReference>
<gene>
    <name evidence="3" type="ORF">L7E55_14780</name>
</gene>
<feature type="domain" description="Fibronectin type-III" evidence="2">
    <location>
        <begin position="389"/>
        <end position="495"/>
    </location>
</feature>
<sequence length="495" mass="53538">MAKSCDLTIESIYILGFCKREIADPNITISNLYPTGVILSWTAATDNVGVASYTVYRDGTLLGTVNGTSYNVTDLTPNTSYTFKVEAGDMAGNFSTNGPSVMVTTSFLEVVKPFNCNGYSYTQSTKTLKIFFSKQSATTNEFDAYGSQFVVTRQYDSSNPAFSYSRNTGSGYSGVSDSNLNKGTTVTMTFDDALSADELYDVTIKAATVADDDLLTLGNYRNRSDFTFTFRTPISGDTTFSNTVPVITSTVLPSNVAYESDFGIIFDRPVCSISAATLLSLTDPNSLVANYKKGGTTVVYDSVIDAGAVPGAENYKPFANTANTYFFFPEASSIDDDNTITYWRDNSTGTHSYALDIPPVTDISGNSFTHAQLGTISFSSLNNDLPAWLDKRPTVDTPTSTTLTVHWNASGITNSSAIEAYDVYYSTNQWTGFMKINISDITGTAPFSFVAGDTMDNSAYELSPCTTYYFRVVPKNTTYTLEAGFSVAGSGFTTS</sequence>
<proteinExistence type="predicted"/>
<dbReference type="PANTHER" id="PTHR13817:SF73">
    <property type="entry name" value="FIBRONECTIN TYPE-III DOMAIN-CONTAINING PROTEIN"/>
    <property type="match status" value="1"/>
</dbReference>